<accession>A0A2G5UWA3</accession>
<dbReference type="PROSITE" id="PS50240">
    <property type="entry name" value="TRYPSIN_DOM"/>
    <property type="match status" value="1"/>
</dbReference>
<feature type="domain" description="Peptidase S1" evidence="2">
    <location>
        <begin position="59"/>
        <end position="305"/>
    </location>
</feature>
<organism evidence="3 4">
    <name type="scientific">Caenorhabditis nigoni</name>
    <dbReference type="NCBI Taxonomy" id="1611254"/>
    <lineage>
        <taxon>Eukaryota</taxon>
        <taxon>Metazoa</taxon>
        <taxon>Ecdysozoa</taxon>
        <taxon>Nematoda</taxon>
        <taxon>Chromadorea</taxon>
        <taxon>Rhabditida</taxon>
        <taxon>Rhabditina</taxon>
        <taxon>Rhabditomorpha</taxon>
        <taxon>Rhabditoidea</taxon>
        <taxon>Rhabditidae</taxon>
        <taxon>Peloderinae</taxon>
        <taxon>Caenorhabditis</taxon>
    </lineage>
</organism>
<evidence type="ECO:0000313" key="4">
    <source>
        <dbReference type="Proteomes" id="UP000230233"/>
    </source>
</evidence>
<sequence length="348" mass="38703">MTKMKILVIFLCLLYVLPTNSKRLTPRENKILKANCGRYVEGFISLSGKRKETSEEWKALYGKEVSIGEAPWAVSLTMKKRTLSGERVEDQFVQHGTGTLISPWHIVTAAHLVGITEDPLPNCETGELNDAKFLRDFKDFVAFVNVTCAVPEMCKDLRRGDQFKAFAVESLYIRKGYVGEGCENRESFNDIAVFELKEPIEFSRNIFPVCLPSKAKTPVMGAKGYKLYGYGRDPSDKALESGKLKTLVGTVTECSDEFPYEGVFCTAAENRGLACDGDSGSGVVRTSETRNVEELVGVLSAGASCPELYDAHLLQRKHRRTLTQETDLLIDVSSHLEFFCKCCGICTK</sequence>
<comment type="caution">
    <text evidence="3">The sequence shown here is derived from an EMBL/GenBank/DDBJ whole genome shotgun (WGS) entry which is preliminary data.</text>
</comment>
<dbReference type="SMART" id="SM00020">
    <property type="entry name" value="Tryp_SPc"/>
    <property type="match status" value="1"/>
</dbReference>
<feature type="signal peptide" evidence="1">
    <location>
        <begin position="1"/>
        <end position="21"/>
    </location>
</feature>
<evidence type="ECO:0000259" key="2">
    <source>
        <dbReference type="PROSITE" id="PS50240"/>
    </source>
</evidence>
<gene>
    <name evidence="3" type="primary">Cni-try-9</name>
    <name evidence="3" type="synonym">Cnig_chr_II.g4427</name>
    <name evidence="3" type="ORF">B9Z55_004427</name>
</gene>
<dbReference type="PANTHER" id="PTHR22596:SF7">
    <property type="entry name" value="PEPTIDASE S1 DOMAIN-CONTAINING PROTEIN"/>
    <property type="match status" value="1"/>
</dbReference>
<dbReference type="AlphaFoldDB" id="A0A2G5UWA3"/>
<dbReference type="PRINTS" id="PR00722">
    <property type="entry name" value="CHYMOTRYPSIN"/>
</dbReference>
<dbReference type="GO" id="GO:0006508">
    <property type="term" value="P:proteolysis"/>
    <property type="evidence" value="ECO:0007669"/>
    <property type="project" value="InterPro"/>
</dbReference>
<dbReference type="OrthoDB" id="5811817at2759"/>
<proteinExistence type="predicted"/>
<dbReference type="InterPro" id="IPR001314">
    <property type="entry name" value="Peptidase_S1A"/>
</dbReference>
<dbReference type="STRING" id="1611254.A0A2G5UWA3"/>
<keyword evidence="4" id="KW-1185">Reference proteome</keyword>
<dbReference type="GO" id="GO:0004252">
    <property type="term" value="F:serine-type endopeptidase activity"/>
    <property type="evidence" value="ECO:0007669"/>
    <property type="project" value="InterPro"/>
</dbReference>
<protein>
    <recommendedName>
        <fullName evidence="2">Peptidase S1 domain-containing protein</fullName>
    </recommendedName>
</protein>
<dbReference type="SUPFAM" id="SSF50494">
    <property type="entry name" value="Trypsin-like serine proteases"/>
    <property type="match status" value="1"/>
</dbReference>
<dbReference type="InterPro" id="IPR043504">
    <property type="entry name" value="Peptidase_S1_PA_chymotrypsin"/>
</dbReference>
<dbReference type="PANTHER" id="PTHR22596">
    <property type="entry name" value="TRYPSIN-LIKE PROTEASE PROTEIN 6"/>
    <property type="match status" value="1"/>
</dbReference>
<evidence type="ECO:0000313" key="3">
    <source>
        <dbReference type="EMBL" id="PIC43845.1"/>
    </source>
</evidence>
<dbReference type="Gene3D" id="2.40.10.10">
    <property type="entry name" value="Trypsin-like serine proteases"/>
    <property type="match status" value="1"/>
</dbReference>
<name>A0A2G5UWA3_9PELO</name>
<reference evidence="4" key="1">
    <citation type="submission" date="2017-10" db="EMBL/GenBank/DDBJ databases">
        <title>Rapid genome shrinkage in a self-fertile nematode reveals novel sperm competition proteins.</title>
        <authorList>
            <person name="Yin D."/>
            <person name="Schwarz E.M."/>
            <person name="Thomas C.G."/>
            <person name="Felde R.L."/>
            <person name="Korf I.F."/>
            <person name="Cutter A.D."/>
            <person name="Schartner C.M."/>
            <person name="Ralston E.J."/>
            <person name="Meyer B.J."/>
            <person name="Haag E.S."/>
        </authorList>
    </citation>
    <scope>NUCLEOTIDE SEQUENCE [LARGE SCALE GENOMIC DNA]</scope>
    <source>
        <strain evidence="4">JU1422</strain>
    </source>
</reference>
<dbReference type="Pfam" id="PF00089">
    <property type="entry name" value="Trypsin"/>
    <property type="match status" value="1"/>
</dbReference>
<dbReference type="InterPro" id="IPR009003">
    <property type="entry name" value="Peptidase_S1_PA"/>
</dbReference>
<dbReference type="Proteomes" id="UP000230233">
    <property type="component" value="Chromosome II"/>
</dbReference>
<dbReference type="EMBL" id="PDUG01000002">
    <property type="protein sequence ID" value="PIC43845.1"/>
    <property type="molecule type" value="Genomic_DNA"/>
</dbReference>
<evidence type="ECO:0000256" key="1">
    <source>
        <dbReference type="SAM" id="SignalP"/>
    </source>
</evidence>
<feature type="chain" id="PRO_5013935875" description="Peptidase S1 domain-containing protein" evidence="1">
    <location>
        <begin position="22"/>
        <end position="348"/>
    </location>
</feature>
<keyword evidence="1" id="KW-0732">Signal</keyword>
<dbReference type="InterPro" id="IPR001254">
    <property type="entry name" value="Trypsin_dom"/>
</dbReference>